<evidence type="ECO:0000256" key="4">
    <source>
        <dbReference type="SAM" id="MobiDB-lite"/>
    </source>
</evidence>
<organism evidence="6 7">
    <name type="scientific">Saccharophagus degradans (strain 2-40 / ATCC 43961 / DSM 17024)</name>
    <dbReference type="NCBI Taxonomy" id="203122"/>
    <lineage>
        <taxon>Bacteria</taxon>
        <taxon>Pseudomonadati</taxon>
        <taxon>Pseudomonadota</taxon>
        <taxon>Gammaproteobacteria</taxon>
        <taxon>Cellvibrionales</taxon>
        <taxon>Cellvibrionaceae</taxon>
        <taxon>Saccharophagus</taxon>
    </lineage>
</organism>
<gene>
    <name evidence="6" type="ordered locus">Sde_0517</name>
</gene>
<name>Q21NE8_SACD2</name>
<evidence type="ECO:0000256" key="1">
    <source>
        <dbReference type="ARBA" id="ARBA00008861"/>
    </source>
</evidence>
<feature type="domain" description="Gamma-glutamylcyclotransferase AIG2-like" evidence="5">
    <location>
        <begin position="22"/>
        <end position="147"/>
    </location>
</feature>
<dbReference type="PANTHER" id="PTHR12510:SF4">
    <property type="entry name" value="GAMMA-GLUTAMYLAMINECYCLOTRANSFERASE"/>
    <property type="match status" value="1"/>
</dbReference>
<dbReference type="InterPro" id="IPR036568">
    <property type="entry name" value="GGCT-like_sf"/>
</dbReference>
<feature type="region of interest" description="Disordered" evidence="4">
    <location>
        <begin position="180"/>
        <end position="202"/>
    </location>
</feature>
<dbReference type="STRING" id="203122.Sde_0517"/>
<evidence type="ECO:0000256" key="3">
    <source>
        <dbReference type="RuleBase" id="RU367036"/>
    </source>
</evidence>
<dbReference type="AlphaFoldDB" id="Q21NE8"/>
<feature type="active site" description="Proton acceptor" evidence="2">
    <location>
        <position position="109"/>
    </location>
</feature>
<keyword evidence="7" id="KW-1185">Reference proteome</keyword>
<dbReference type="Pfam" id="PF06094">
    <property type="entry name" value="GGACT"/>
    <property type="match status" value="1"/>
</dbReference>
<dbReference type="InterPro" id="IPR013024">
    <property type="entry name" value="GGCT-like"/>
</dbReference>
<dbReference type="SUPFAM" id="SSF110857">
    <property type="entry name" value="Gamma-glutamyl cyclotransferase-like"/>
    <property type="match status" value="1"/>
</dbReference>
<dbReference type="GO" id="GO:0061929">
    <property type="term" value="F:gamma-glutamylaminecyclotransferase activity"/>
    <property type="evidence" value="ECO:0007669"/>
    <property type="project" value="InterPro"/>
</dbReference>
<dbReference type="InterPro" id="IPR009288">
    <property type="entry name" value="AIG2-like_dom"/>
</dbReference>
<proteinExistence type="inferred from homology"/>
<dbReference type="KEGG" id="sde:Sde_0517"/>
<evidence type="ECO:0000313" key="7">
    <source>
        <dbReference type="Proteomes" id="UP000001947"/>
    </source>
</evidence>
<dbReference type="PANTHER" id="PTHR12510">
    <property type="entry name" value="TROPONIN C-AKIN-1 PROTEIN"/>
    <property type="match status" value="1"/>
</dbReference>
<dbReference type="CDD" id="cd06661">
    <property type="entry name" value="GGCT_like"/>
    <property type="match status" value="1"/>
</dbReference>
<dbReference type="EMBL" id="CP000282">
    <property type="protein sequence ID" value="ABD79781.1"/>
    <property type="molecule type" value="Genomic_DNA"/>
</dbReference>
<dbReference type="InterPro" id="IPR039126">
    <property type="entry name" value="GGACT"/>
</dbReference>
<evidence type="ECO:0000256" key="2">
    <source>
        <dbReference type="PIRSR" id="PIRSR639126-1"/>
    </source>
</evidence>
<evidence type="ECO:0000313" key="6">
    <source>
        <dbReference type="EMBL" id="ABD79781.1"/>
    </source>
</evidence>
<dbReference type="Proteomes" id="UP000001947">
    <property type="component" value="Chromosome"/>
</dbReference>
<dbReference type="HOGENOM" id="CLU_1353804_0_0_6"/>
<protein>
    <recommendedName>
        <fullName evidence="3">Gamma-glutamylcyclotransferase family protein</fullName>
    </recommendedName>
</protein>
<reference evidence="6 7" key="1">
    <citation type="journal article" date="2008" name="PLoS Genet.">
        <title>Complete genome sequence of the complex carbohydrate-degrading marine bacterium, Saccharophagus degradans strain 2-40 T.</title>
        <authorList>
            <person name="Weiner R.M."/>
            <person name="Taylor L.E.II."/>
            <person name="Henrissat B."/>
            <person name="Hauser L."/>
            <person name="Land M."/>
            <person name="Coutinho P.M."/>
            <person name="Rancurel C."/>
            <person name="Saunders E.H."/>
            <person name="Longmire A.G."/>
            <person name="Zhang H."/>
            <person name="Bayer E.A."/>
            <person name="Gilbert H.J."/>
            <person name="Larimer F."/>
            <person name="Zhulin I.B."/>
            <person name="Ekborg N.A."/>
            <person name="Lamed R."/>
            <person name="Richardson P.M."/>
            <person name="Borovok I."/>
            <person name="Hutcheson S."/>
        </authorList>
    </citation>
    <scope>NUCLEOTIDE SEQUENCE [LARGE SCALE GENOMIC DNA]</scope>
    <source>
        <strain evidence="7">2-40 / ATCC 43961 / DSM 17024</strain>
    </source>
</reference>
<dbReference type="Gene3D" id="3.10.490.10">
    <property type="entry name" value="Gamma-glutamyl cyclotransferase-like"/>
    <property type="match status" value="1"/>
</dbReference>
<comment type="similarity">
    <text evidence="1 3">Belongs to the gamma-glutamylcyclotransferase family.</text>
</comment>
<evidence type="ECO:0000259" key="5">
    <source>
        <dbReference type="Pfam" id="PF06094"/>
    </source>
</evidence>
<dbReference type="eggNOG" id="COG2105">
    <property type="taxonomic scope" value="Bacteria"/>
</dbReference>
<dbReference type="GO" id="GO:0005829">
    <property type="term" value="C:cytosol"/>
    <property type="evidence" value="ECO:0007669"/>
    <property type="project" value="TreeGrafter"/>
</dbReference>
<sequence length="202" mass="22705">MLSHNNKDALMTTSQDKRKHYYFTWGTLKQGFPNHDANKEVLGDLIGKFTTVKPLSLIVPLASFCPNKGCRFVHRIGALTEKTLSQSAKLKGEVYLISEAGLAQLDKLENYDPKSTTNSYVRKTIDLANDATGEVINAYIYFINDAEKYEALLQVKQAEIVPEYTLDMARGKYKPCCEANSNHQGPHDELPFPTLPDKNYAI</sequence>
<accession>Q21NE8</accession>